<sequence length="177" mass="20272">MIPIPLEFIRSMARQPVRNYIAPGLSSYIIGAPHEGGCVRLFESEREQQFAITPHSHRFDFHCLVLQGRVTNRLWRKSTAGDDFVETKLIFDSLGKYKRGATEAVRRVSHDTVYSAGQGYAMKAEEVHSIYFGRDTSVLFFEGPNVLNTSVILEPWVDEKAIETFRVEPWMFQKETA</sequence>
<dbReference type="AlphaFoldDB" id="A0A5Q0M5U7"/>
<dbReference type="Proteomes" id="UP000326780">
    <property type="component" value="Chromosome"/>
</dbReference>
<proteinExistence type="predicted"/>
<reference evidence="1 2" key="1">
    <citation type="submission" date="2019-10" db="EMBL/GenBank/DDBJ databases">
        <title>Complete genome sequence of Variovorax paradoxus 5C-2.</title>
        <authorList>
            <person name="Gogoleva N.E."/>
            <person name="Balkin A.S."/>
        </authorList>
    </citation>
    <scope>NUCLEOTIDE SEQUENCE [LARGE SCALE GENOMIC DNA]</scope>
    <source>
        <strain evidence="1 2">5C-2</strain>
    </source>
</reference>
<dbReference type="InterPro" id="IPR011051">
    <property type="entry name" value="RmlC_Cupin_sf"/>
</dbReference>
<accession>A0A5Q0M5U7</accession>
<name>A0A5Q0M5U7_VARPD</name>
<evidence type="ECO:0000313" key="1">
    <source>
        <dbReference type="EMBL" id="QFZ84558.1"/>
    </source>
</evidence>
<dbReference type="SUPFAM" id="SSF51182">
    <property type="entry name" value="RmlC-like cupins"/>
    <property type="match status" value="1"/>
</dbReference>
<protein>
    <submittedName>
        <fullName evidence="1">Uncharacterized protein</fullName>
    </submittedName>
</protein>
<dbReference type="EMBL" id="CP045644">
    <property type="protein sequence ID" value="QFZ84558.1"/>
    <property type="molecule type" value="Genomic_DNA"/>
</dbReference>
<evidence type="ECO:0000313" key="2">
    <source>
        <dbReference type="Proteomes" id="UP000326780"/>
    </source>
</evidence>
<organism evidence="1 2">
    <name type="scientific">Variovorax paradoxus</name>
    <dbReference type="NCBI Taxonomy" id="34073"/>
    <lineage>
        <taxon>Bacteria</taxon>
        <taxon>Pseudomonadati</taxon>
        <taxon>Pseudomonadota</taxon>
        <taxon>Betaproteobacteria</taxon>
        <taxon>Burkholderiales</taxon>
        <taxon>Comamonadaceae</taxon>
        <taxon>Variovorax</taxon>
    </lineage>
</organism>
<dbReference type="RefSeq" id="WP_153283177.1">
    <property type="nucleotide sequence ID" value="NZ_CP045644.1"/>
</dbReference>
<gene>
    <name evidence="1" type="ORF">GFK26_18185</name>
</gene>